<evidence type="ECO:0000313" key="2">
    <source>
        <dbReference type="EMBL" id="MFC4533956.1"/>
    </source>
</evidence>
<keyword evidence="1" id="KW-0812">Transmembrane</keyword>
<feature type="transmembrane region" description="Helical" evidence="1">
    <location>
        <begin position="331"/>
        <end position="350"/>
    </location>
</feature>
<organism evidence="2 3">
    <name type="scientific">Sphaerisporangium dianthi</name>
    <dbReference type="NCBI Taxonomy" id="1436120"/>
    <lineage>
        <taxon>Bacteria</taxon>
        <taxon>Bacillati</taxon>
        <taxon>Actinomycetota</taxon>
        <taxon>Actinomycetes</taxon>
        <taxon>Streptosporangiales</taxon>
        <taxon>Streptosporangiaceae</taxon>
        <taxon>Sphaerisporangium</taxon>
    </lineage>
</organism>
<feature type="transmembrane region" description="Helical" evidence="1">
    <location>
        <begin position="220"/>
        <end position="239"/>
    </location>
</feature>
<name>A0ABV9CLR4_9ACTN</name>
<dbReference type="Proteomes" id="UP001596004">
    <property type="component" value="Unassembled WGS sequence"/>
</dbReference>
<feature type="transmembrane region" description="Helical" evidence="1">
    <location>
        <begin position="356"/>
        <end position="374"/>
    </location>
</feature>
<feature type="transmembrane region" description="Helical" evidence="1">
    <location>
        <begin position="124"/>
        <end position="142"/>
    </location>
</feature>
<accession>A0ABV9CLR4</accession>
<protein>
    <submittedName>
        <fullName evidence="2">Uncharacterized protein</fullName>
    </submittedName>
</protein>
<keyword evidence="1" id="KW-1133">Transmembrane helix</keyword>
<feature type="transmembrane region" description="Helical" evidence="1">
    <location>
        <begin position="92"/>
        <end position="112"/>
    </location>
</feature>
<evidence type="ECO:0000313" key="3">
    <source>
        <dbReference type="Proteomes" id="UP001596004"/>
    </source>
</evidence>
<feature type="transmembrane region" description="Helical" evidence="1">
    <location>
        <begin position="248"/>
        <end position="274"/>
    </location>
</feature>
<dbReference type="EMBL" id="JBHSFP010000018">
    <property type="protein sequence ID" value="MFC4533956.1"/>
    <property type="molecule type" value="Genomic_DNA"/>
</dbReference>
<keyword evidence="1" id="KW-0472">Membrane</keyword>
<feature type="transmembrane region" description="Helical" evidence="1">
    <location>
        <begin position="66"/>
        <end position="86"/>
    </location>
</feature>
<feature type="transmembrane region" description="Helical" evidence="1">
    <location>
        <begin position="304"/>
        <end position="322"/>
    </location>
</feature>
<keyword evidence="3" id="KW-1185">Reference proteome</keyword>
<gene>
    <name evidence="2" type="ORF">ACFO60_24605</name>
</gene>
<dbReference type="RefSeq" id="WP_380843895.1">
    <property type="nucleotide sequence ID" value="NZ_JBHSFP010000018.1"/>
</dbReference>
<comment type="caution">
    <text evidence="2">The sequence shown here is derived from an EMBL/GenBank/DDBJ whole genome shotgun (WGS) entry which is preliminary data.</text>
</comment>
<sequence length="385" mass="39391">MNGRPSRDAARWSLALAVWLLPSARREWGAAMRAELQQIEGGTARLHFALGCVRAALVQPSALRTAGHLGGTAAAVAAVLAAGIVYPGARALVVTLTLVLAALTWLGGRPGLFGPVAGSLTARVVRAAGHTAAGAYLLVAVMDSRGPQYLRPELRIPLGMIMLVLYTTVMLAATARGSAARPAALAYGTAAGLVAGTACFLLIPFERVLPPLADALPGRGLWPVLTLTVALSVAVLAVARRTGDTGQAFIALVCAGAVGCAVVSVLGDAAWLLFPDRMPDIVPLNAGPAPVRQALSRMEAGDEYVAAIVWGSLLAAVLATMIRPVVRRWTAALRTLTFAGAGLTAFAATAGEQGGALLAALTAIVLGMLTLTTAPRGEGVRTRPS</sequence>
<feature type="transmembrane region" description="Helical" evidence="1">
    <location>
        <begin position="185"/>
        <end position="205"/>
    </location>
</feature>
<proteinExistence type="predicted"/>
<reference evidence="3" key="1">
    <citation type="journal article" date="2019" name="Int. J. Syst. Evol. Microbiol.">
        <title>The Global Catalogue of Microorganisms (GCM) 10K type strain sequencing project: providing services to taxonomists for standard genome sequencing and annotation.</title>
        <authorList>
            <consortium name="The Broad Institute Genomics Platform"/>
            <consortium name="The Broad Institute Genome Sequencing Center for Infectious Disease"/>
            <person name="Wu L."/>
            <person name="Ma J."/>
        </authorList>
    </citation>
    <scope>NUCLEOTIDE SEQUENCE [LARGE SCALE GENOMIC DNA]</scope>
    <source>
        <strain evidence="3">CGMCC 4.7132</strain>
    </source>
</reference>
<evidence type="ECO:0000256" key="1">
    <source>
        <dbReference type="SAM" id="Phobius"/>
    </source>
</evidence>
<feature type="transmembrane region" description="Helical" evidence="1">
    <location>
        <begin position="154"/>
        <end position="173"/>
    </location>
</feature>